<reference evidence="7 8" key="1">
    <citation type="submission" date="2005-11" db="EMBL/GenBank/DDBJ databases">
        <title>The complete genome sequence of Lawsonia intracellularis: the causative agent of proliferative enteropathy.</title>
        <authorList>
            <person name="Kaur K."/>
            <person name="Zhang Q."/>
            <person name="Beckler D."/>
            <person name="Munir S."/>
            <person name="Li L."/>
            <person name="Kinsley K."/>
            <person name="Herron L."/>
            <person name="Peterson A."/>
            <person name="May B."/>
            <person name="Singh S."/>
            <person name="Gebhart C."/>
            <person name="Kapur V."/>
        </authorList>
    </citation>
    <scope>NUCLEOTIDE SEQUENCE [LARGE SCALE GENOMIC DNA]</scope>
    <source>
        <strain evidence="7 8">PHE/MN1-00</strain>
    </source>
</reference>
<evidence type="ECO:0000256" key="1">
    <source>
        <dbReference type="ARBA" id="ARBA00004196"/>
    </source>
</evidence>
<accession>Q1MQB9</accession>
<evidence type="ECO:0000256" key="2">
    <source>
        <dbReference type="ARBA" id="ARBA00010333"/>
    </source>
</evidence>
<dbReference type="GO" id="GO:0030313">
    <property type="term" value="C:cell envelope"/>
    <property type="evidence" value="ECO:0007669"/>
    <property type="project" value="UniProtKB-SubCell"/>
</dbReference>
<dbReference type="STRING" id="363253.LI0754"/>
<feature type="domain" description="Ionotropic glutamate receptor C-terminal" evidence="6">
    <location>
        <begin position="26"/>
        <end position="246"/>
    </location>
</feature>
<evidence type="ECO:0000256" key="3">
    <source>
        <dbReference type="ARBA" id="ARBA00022729"/>
    </source>
</evidence>
<dbReference type="AlphaFoldDB" id="Q1MQB9"/>
<dbReference type="RefSeq" id="WP_011526837.1">
    <property type="nucleotide sequence ID" value="NC_008011.1"/>
</dbReference>
<evidence type="ECO:0000256" key="4">
    <source>
        <dbReference type="RuleBase" id="RU003744"/>
    </source>
</evidence>
<dbReference type="Gene3D" id="3.40.190.10">
    <property type="entry name" value="Periplasmic binding protein-like II"/>
    <property type="match status" value="2"/>
</dbReference>
<proteinExistence type="inferred from homology"/>
<evidence type="ECO:0000259" key="6">
    <source>
        <dbReference type="SMART" id="SM00079"/>
    </source>
</evidence>
<comment type="subcellular location">
    <subcellularLocation>
        <location evidence="1">Cell envelope</location>
    </subcellularLocation>
</comment>
<evidence type="ECO:0000313" key="7">
    <source>
        <dbReference type="EMBL" id="CAJ54808.1"/>
    </source>
</evidence>
<name>Q1MQB9_LAWIP</name>
<dbReference type="InterPro" id="IPR044132">
    <property type="entry name" value="PBP2_GlnH"/>
</dbReference>
<dbReference type="InterPro" id="IPR001320">
    <property type="entry name" value="Iontro_rcpt_C"/>
</dbReference>
<dbReference type="PROSITE" id="PS01039">
    <property type="entry name" value="SBP_BACTERIAL_3"/>
    <property type="match status" value="1"/>
</dbReference>
<dbReference type="InterPro" id="IPR001638">
    <property type="entry name" value="Solute-binding_3/MltF_N"/>
</dbReference>
<dbReference type="CDD" id="cd00994">
    <property type="entry name" value="PBP2_GlnH"/>
    <property type="match status" value="1"/>
</dbReference>
<sequence length="249" mass="27742">MKYKIFVFILGLFFTNTFGFFANAKGLVVAHDTNLMPFEFKDKEGNFVGFDIELWEHIAEIANIPYTFQPMDFNGIIPGLQTGSIDIAISGMTITPERAKVILFSQPYYESGLMILVRAGEESISKLEDLVGKTVGVKTGTSSVDFMKSFGKQRSLKLFPTNDGMFFDLMTGGVDAVVFDAPVLQYFASSAGKGKVKLVGPKYKGQPYGIAFRKNSEELVQKVNTALNELKRNGIYTELYKKWFGLPPE</sequence>
<dbReference type="eggNOG" id="COG0834">
    <property type="taxonomic scope" value="Bacteria"/>
</dbReference>
<dbReference type="SMART" id="SM00062">
    <property type="entry name" value="PBPb"/>
    <property type="match status" value="1"/>
</dbReference>
<dbReference type="Pfam" id="PF00497">
    <property type="entry name" value="SBP_bac_3"/>
    <property type="match status" value="1"/>
</dbReference>
<dbReference type="Proteomes" id="UP000002430">
    <property type="component" value="Chromosome"/>
</dbReference>
<evidence type="ECO:0000259" key="5">
    <source>
        <dbReference type="SMART" id="SM00062"/>
    </source>
</evidence>
<dbReference type="HOGENOM" id="CLU_019602_18_2_7"/>
<dbReference type="InterPro" id="IPR018313">
    <property type="entry name" value="SBP_3_CS"/>
</dbReference>
<dbReference type="SMART" id="SM00079">
    <property type="entry name" value="PBPe"/>
    <property type="match status" value="1"/>
</dbReference>
<evidence type="ECO:0000313" key="8">
    <source>
        <dbReference type="Proteomes" id="UP000002430"/>
    </source>
</evidence>
<dbReference type="PANTHER" id="PTHR35936:SF38">
    <property type="entry name" value="GLUTAMINE-BINDING PERIPLASMIC PROTEIN"/>
    <property type="match status" value="1"/>
</dbReference>
<comment type="similarity">
    <text evidence="2 4">Belongs to the bacterial solute-binding protein 3 family.</text>
</comment>
<dbReference type="KEGG" id="lip:LI0754"/>
<dbReference type="SMR" id="Q1MQB9"/>
<dbReference type="GO" id="GO:0015276">
    <property type="term" value="F:ligand-gated monoatomic ion channel activity"/>
    <property type="evidence" value="ECO:0007669"/>
    <property type="project" value="InterPro"/>
</dbReference>
<dbReference type="EMBL" id="AM180252">
    <property type="protein sequence ID" value="CAJ54808.1"/>
    <property type="molecule type" value="Genomic_DNA"/>
</dbReference>
<dbReference type="SUPFAM" id="SSF53850">
    <property type="entry name" value="Periplasmic binding protein-like II"/>
    <property type="match status" value="1"/>
</dbReference>
<protein>
    <submittedName>
        <fullName evidence="7">ABC-type amino acid transport/signal transduction systems, periplasmic component/domain</fullName>
    </submittedName>
</protein>
<dbReference type="OrthoDB" id="5419093at2"/>
<keyword evidence="8" id="KW-1185">Reference proteome</keyword>
<gene>
    <name evidence="7" type="primary">glnH</name>
    <name evidence="7" type="ordered locus">LI0754</name>
</gene>
<organism evidence="7 8">
    <name type="scientific">Lawsonia intracellularis (strain PHE/MN1-00)</name>
    <dbReference type="NCBI Taxonomy" id="363253"/>
    <lineage>
        <taxon>Bacteria</taxon>
        <taxon>Pseudomonadati</taxon>
        <taxon>Thermodesulfobacteriota</taxon>
        <taxon>Desulfovibrionia</taxon>
        <taxon>Desulfovibrionales</taxon>
        <taxon>Desulfovibrionaceae</taxon>
        <taxon>Lawsonia</taxon>
    </lineage>
</organism>
<feature type="domain" description="Solute-binding protein family 3/N-terminal" evidence="5">
    <location>
        <begin position="26"/>
        <end position="247"/>
    </location>
</feature>
<dbReference type="GO" id="GO:0016020">
    <property type="term" value="C:membrane"/>
    <property type="evidence" value="ECO:0007669"/>
    <property type="project" value="InterPro"/>
</dbReference>
<dbReference type="PANTHER" id="PTHR35936">
    <property type="entry name" value="MEMBRANE-BOUND LYTIC MUREIN TRANSGLYCOSYLASE F"/>
    <property type="match status" value="1"/>
</dbReference>
<keyword evidence="3" id="KW-0732">Signal</keyword>